<feature type="signal peptide" evidence="1">
    <location>
        <begin position="1"/>
        <end position="19"/>
    </location>
</feature>
<reference evidence="2 3" key="1">
    <citation type="submission" date="2024-02" db="EMBL/GenBank/DDBJ databases">
        <authorList>
            <person name="Chen Y."/>
            <person name="Shah S."/>
            <person name="Dougan E. K."/>
            <person name="Thang M."/>
            <person name="Chan C."/>
        </authorList>
    </citation>
    <scope>NUCLEOTIDE SEQUENCE [LARGE SCALE GENOMIC DNA]</scope>
</reference>
<proteinExistence type="predicted"/>
<accession>A0ABP0LY54</accession>
<name>A0ABP0LY54_9DINO</name>
<organism evidence="2 3">
    <name type="scientific">Durusdinium trenchii</name>
    <dbReference type="NCBI Taxonomy" id="1381693"/>
    <lineage>
        <taxon>Eukaryota</taxon>
        <taxon>Sar</taxon>
        <taxon>Alveolata</taxon>
        <taxon>Dinophyceae</taxon>
        <taxon>Suessiales</taxon>
        <taxon>Symbiodiniaceae</taxon>
        <taxon>Durusdinium</taxon>
    </lineage>
</organism>
<feature type="chain" id="PRO_5045273496" evidence="1">
    <location>
        <begin position="20"/>
        <end position="386"/>
    </location>
</feature>
<evidence type="ECO:0000313" key="3">
    <source>
        <dbReference type="Proteomes" id="UP001642464"/>
    </source>
</evidence>
<evidence type="ECO:0000313" key="2">
    <source>
        <dbReference type="EMBL" id="CAK9044175.1"/>
    </source>
</evidence>
<comment type="caution">
    <text evidence="2">The sequence shown here is derived from an EMBL/GenBank/DDBJ whole genome shotgun (WGS) entry which is preliminary data.</text>
</comment>
<gene>
    <name evidence="2" type="ORF">SCF082_LOCUS25139</name>
</gene>
<protein>
    <submittedName>
        <fullName evidence="2">Peptidase S74 domain-containing protein</fullName>
    </submittedName>
</protein>
<dbReference type="EMBL" id="CAXAMM010018779">
    <property type="protein sequence ID" value="CAK9044175.1"/>
    <property type="molecule type" value="Genomic_DNA"/>
</dbReference>
<sequence length="386" mass="40890">MKLSMPLLTVAALGLLAEAAQPQMGSMSLASVADALANMADQVPANSSTVQSIKDYVAQMMADITSQHNTAQAELTDISGYTSCDTIMSTSFSTLATTTPAAATTTLGALAVATTTTTTLHASALALQQCLSEVEAINASLTTCASEHTAAQAASDAVCMNFHYKTVVDAKAERCNETFSGSYEQYLERDVQILADYVSKKQNCSNFTAVTDSKGYECESVQAKLFEKQLQCSNIVIVTTTAGASTTAGTVEAAAAEEAACTLYHKQVEICSDYDSCYESVTLAKDADKVSASTLEESRQAEWLSLQRMSCLVGVLGSDVATGIQDCMNKPVTDYSTTHLKLVLPNAPTKHACGPFQKPATCSEVEPEVPEVLNTVTSRTAKRSFR</sequence>
<keyword evidence="1" id="KW-0732">Signal</keyword>
<dbReference type="Proteomes" id="UP001642464">
    <property type="component" value="Unassembled WGS sequence"/>
</dbReference>
<evidence type="ECO:0000256" key="1">
    <source>
        <dbReference type="SAM" id="SignalP"/>
    </source>
</evidence>
<keyword evidence="3" id="KW-1185">Reference proteome</keyword>